<organism evidence="1">
    <name type="scientific">Rhizophora mucronata</name>
    <name type="common">Asiatic mangrove</name>
    <dbReference type="NCBI Taxonomy" id="61149"/>
    <lineage>
        <taxon>Eukaryota</taxon>
        <taxon>Viridiplantae</taxon>
        <taxon>Streptophyta</taxon>
        <taxon>Embryophyta</taxon>
        <taxon>Tracheophyta</taxon>
        <taxon>Spermatophyta</taxon>
        <taxon>Magnoliopsida</taxon>
        <taxon>eudicotyledons</taxon>
        <taxon>Gunneridae</taxon>
        <taxon>Pentapetalae</taxon>
        <taxon>rosids</taxon>
        <taxon>fabids</taxon>
        <taxon>Malpighiales</taxon>
        <taxon>Rhizophoraceae</taxon>
        <taxon>Rhizophora</taxon>
    </lineage>
</organism>
<name>A0A2P2IR07_RHIMU</name>
<dbReference type="EMBL" id="GGEC01003137">
    <property type="protein sequence ID" value="MBW83620.1"/>
    <property type="molecule type" value="Transcribed_RNA"/>
</dbReference>
<evidence type="ECO:0000313" key="1">
    <source>
        <dbReference type="EMBL" id="MBW83620.1"/>
    </source>
</evidence>
<dbReference type="AlphaFoldDB" id="A0A2P2IR07"/>
<proteinExistence type="predicted"/>
<sequence>METASTETLAAKGIQRVRNVSGNIEHSYSIVQMELPRMVVINLNHPRAGHSFAEQKPCINVDI</sequence>
<reference evidence="1" key="1">
    <citation type="submission" date="2018-02" db="EMBL/GenBank/DDBJ databases">
        <title>Rhizophora mucronata_Transcriptome.</title>
        <authorList>
            <person name="Meera S.P."/>
            <person name="Sreeshan A."/>
            <person name="Augustine A."/>
        </authorList>
    </citation>
    <scope>NUCLEOTIDE SEQUENCE</scope>
    <source>
        <tissue evidence="1">Leaf</tissue>
    </source>
</reference>
<accession>A0A2P2IR07</accession>
<protein>
    <submittedName>
        <fullName evidence="1">Uncharacterized protein</fullName>
    </submittedName>
</protein>